<dbReference type="PANTHER" id="PTHR47649">
    <property type="entry name" value="RIBONUCLEASE D"/>
    <property type="match status" value="1"/>
</dbReference>
<keyword evidence="3" id="KW-1185">Reference proteome</keyword>
<evidence type="ECO:0000313" key="2">
    <source>
        <dbReference type="EMBL" id="RUR74840.1"/>
    </source>
</evidence>
<dbReference type="AlphaFoldDB" id="A0A3S0XKL5"/>
<accession>A0A3S0XKL5</accession>
<dbReference type="OrthoDB" id="144122at2"/>
<dbReference type="InterPro" id="IPR036397">
    <property type="entry name" value="RNaseH_sf"/>
</dbReference>
<reference evidence="2 3" key="1">
    <citation type="journal article" date="2019" name="Genome Biol. Evol.">
        <title>Day and night: Metabolic profiles and evolutionary relationships of six axenic non-marine cyanobacteria.</title>
        <authorList>
            <person name="Will S.E."/>
            <person name="Henke P."/>
            <person name="Boedeker C."/>
            <person name="Huang S."/>
            <person name="Brinkmann H."/>
            <person name="Rohde M."/>
            <person name="Jarek M."/>
            <person name="Friedl T."/>
            <person name="Seufert S."/>
            <person name="Schumacher M."/>
            <person name="Overmann J."/>
            <person name="Neumann-Schaal M."/>
            <person name="Petersen J."/>
        </authorList>
    </citation>
    <scope>NUCLEOTIDE SEQUENCE [LARGE SCALE GENOMIC DNA]</scope>
    <source>
        <strain evidence="2 3">PCC 6912</strain>
    </source>
</reference>
<dbReference type="GO" id="GO:0008408">
    <property type="term" value="F:3'-5' exonuclease activity"/>
    <property type="evidence" value="ECO:0007669"/>
    <property type="project" value="InterPro"/>
</dbReference>
<protein>
    <recommendedName>
        <fullName evidence="1">3'-5' exonuclease domain-containing protein</fullName>
    </recommendedName>
</protein>
<organism evidence="2 3">
    <name type="scientific">Chlorogloeopsis fritschii PCC 6912</name>
    <dbReference type="NCBI Taxonomy" id="211165"/>
    <lineage>
        <taxon>Bacteria</taxon>
        <taxon>Bacillati</taxon>
        <taxon>Cyanobacteriota</taxon>
        <taxon>Cyanophyceae</taxon>
        <taxon>Nostocales</taxon>
        <taxon>Chlorogloeopsidaceae</taxon>
        <taxon>Chlorogloeopsis</taxon>
    </lineage>
</organism>
<dbReference type="PANTHER" id="PTHR47649:SF1">
    <property type="entry name" value="RIBONUCLEASE D"/>
    <property type="match status" value="1"/>
</dbReference>
<evidence type="ECO:0000259" key="1">
    <source>
        <dbReference type="SMART" id="SM00474"/>
    </source>
</evidence>
<dbReference type="Pfam" id="PF01612">
    <property type="entry name" value="DNA_pol_A_exo1"/>
    <property type="match status" value="1"/>
</dbReference>
<dbReference type="RefSeq" id="WP_016877156.1">
    <property type="nucleotide sequence ID" value="NZ_AJLN01000061.1"/>
</dbReference>
<dbReference type="InterPro" id="IPR012337">
    <property type="entry name" value="RNaseH-like_sf"/>
</dbReference>
<feature type="domain" description="3'-5' exonuclease" evidence="1">
    <location>
        <begin position="1"/>
        <end position="179"/>
    </location>
</feature>
<dbReference type="EMBL" id="RSCJ01000027">
    <property type="protein sequence ID" value="RUR74840.1"/>
    <property type="molecule type" value="Genomic_DNA"/>
</dbReference>
<dbReference type="SUPFAM" id="SSF53098">
    <property type="entry name" value="Ribonuclease H-like"/>
    <property type="match status" value="1"/>
</dbReference>
<dbReference type="Gene3D" id="3.30.420.10">
    <property type="entry name" value="Ribonuclease H-like superfamily/Ribonuclease H"/>
    <property type="match status" value="1"/>
</dbReference>
<comment type="caution">
    <text evidence="2">The sequence shown here is derived from an EMBL/GenBank/DDBJ whole genome shotgun (WGS) entry which is preliminary data.</text>
</comment>
<dbReference type="Proteomes" id="UP000268857">
    <property type="component" value="Unassembled WGS sequence"/>
</dbReference>
<dbReference type="GO" id="GO:0006139">
    <property type="term" value="P:nucleobase-containing compound metabolic process"/>
    <property type="evidence" value="ECO:0007669"/>
    <property type="project" value="InterPro"/>
</dbReference>
<dbReference type="GO" id="GO:0003676">
    <property type="term" value="F:nucleic acid binding"/>
    <property type="evidence" value="ECO:0007669"/>
    <property type="project" value="InterPro"/>
</dbReference>
<dbReference type="CDD" id="cd06142">
    <property type="entry name" value="RNaseD_exo"/>
    <property type="match status" value="1"/>
</dbReference>
<dbReference type="STRING" id="211165.GCA_000317285_01883"/>
<proteinExistence type="predicted"/>
<dbReference type="InterPro" id="IPR051086">
    <property type="entry name" value="RNase_D-like"/>
</dbReference>
<dbReference type="InterPro" id="IPR002562">
    <property type="entry name" value="3'-5'_exonuclease_dom"/>
</dbReference>
<evidence type="ECO:0000313" key="3">
    <source>
        <dbReference type="Proteomes" id="UP000268857"/>
    </source>
</evidence>
<name>A0A3S0XKL5_CHLFR</name>
<dbReference type="SMART" id="SM00474">
    <property type="entry name" value="35EXOc"/>
    <property type="match status" value="1"/>
</dbReference>
<sequence>MPYLTSASAIRSLIFEYTKSSTLWIDTEVADYKSRNPRVSLIQVLDDPKDMSGDRIHILDVLEQPDIVIDFINQIMVNPEIEKVFHNASYDLKFLGNKKATNVTCTLEMAKKIPYYILPLPDYQLKTLASKLCNFQQIEKQEQSSDWGKRPLSEEQIEYAYLDCIYLAQVHMRLLELTQQSNPNPEKEDLSALAARYQEIEQQWKLLNSEFEHLQQRIKQAMQAQNVSETSDFKLTSYERTTVKVSFVELARLVQTEGIVLDFPITLTQKLQKDLGQNLEELSADVEKITAWRLTPKTYESDIEDK</sequence>
<gene>
    <name evidence="2" type="ORF">PCC6912_50180</name>
</gene>